<evidence type="ECO:0000256" key="8">
    <source>
        <dbReference type="SAM" id="Phobius"/>
    </source>
</evidence>
<reference evidence="9" key="3">
    <citation type="journal article" date="2017" name="Nature">
        <title>Genome sequence of the progenitor of the wheat D genome Aegilops tauschii.</title>
        <authorList>
            <person name="Luo M.C."/>
            <person name="Gu Y.Q."/>
            <person name="Puiu D."/>
            <person name="Wang H."/>
            <person name="Twardziok S.O."/>
            <person name="Deal K.R."/>
            <person name="Huo N."/>
            <person name="Zhu T."/>
            <person name="Wang L."/>
            <person name="Wang Y."/>
            <person name="McGuire P.E."/>
            <person name="Liu S."/>
            <person name="Long H."/>
            <person name="Ramasamy R.K."/>
            <person name="Rodriguez J.C."/>
            <person name="Van S.L."/>
            <person name="Yuan L."/>
            <person name="Wang Z."/>
            <person name="Xia Z."/>
            <person name="Xiao L."/>
            <person name="Anderson O.D."/>
            <person name="Ouyang S."/>
            <person name="Liang Y."/>
            <person name="Zimin A.V."/>
            <person name="Pertea G."/>
            <person name="Qi P."/>
            <person name="Bennetzen J.L."/>
            <person name="Dai X."/>
            <person name="Dawson M.W."/>
            <person name="Muller H.G."/>
            <person name="Kugler K."/>
            <person name="Rivarola-Duarte L."/>
            <person name="Spannagl M."/>
            <person name="Mayer K.F.X."/>
            <person name="Lu F.H."/>
            <person name="Bevan M.W."/>
            <person name="Leroy P."/>
            <person name="Li P."/>
            <person name="You F.M."/>
            <person name="Sun Q."/>
            <person name="Liu Z."/>
            <person name="Lyons E."/>
            <person name="Wicker T."/>
            <person name="Salzberg S.L."/>
            <person name="Devos K.M."/>
            <person name="Dvorak J."/>
        </authorList>
    </citation>
    <scope>NUCLEOTIDE SEQUENCE [LARGE SCALE GENOMIC DNA]</scope>
    <source>
        <strain evidence="9">cv. AL8/78</strain>
    </source>
</reference>
<dbReference type="EnsemblPlants" id="AET4Gv20067600.27">
    <property type="protein sequence ID" value="AET4Gv20067600.27"/>
    <property type="gene ID" value="AET4Gv20067600"/>
</dbReference>
<name>A0A453H4W0_AEGTS</name>
<keyword evidence="10" id="KW-1185">Reference proteome</keyword>
<dbReference type="GO" id="GO:0005247">
    <property type="term" value="F:voltage-gated chloride channel activity"/>
    <property type="evidence" value="ECO:0007669"/>
    <property type="project" value="InterPro"/>
</dbReference>
<dbReference type="InterPro" id="IPR001807">
    <property type="entry name" value="ClC"/>
</dbReference>
<protein>
    <recommendedName>
        <fullName evidence="11">Chloride channel protein</fullName>
    </recommendedName>
</protein>
<evidence type="ECO:0000256" key="1">
    <source>
        <dbReference type="ARBA" id="ARBA00004141"/>
    </source>
</evidence>
<feature type="transmembrane region" description="Helical" evidence="8">
    <location>
        <begin position="128"/>
        <end position="148"/>
    </location>
</feature>
<keyword evidence="2 8" id="KW-0812">Transmembrane</keyword>
<keyword evidence="7" id="KW-0406">Ion transport</keyword>
<evidence type="ECO:0008006" key="11">
    <source>
        <dbReference type="Google" id="ProtNLM"/>
    </source>
</evidence>
<dbReference type="AlphaFoldDB" id="A0A453H4W0"/>
<dbReference type="InterPro" id="IPR002251">
    <property type="entry name" value="Cl_channel_pln"/>
</dbReference>
<keyword evidence="4 8" id="KW-1133">Transmembrane helix</keyword>
<dbReference type="Gramene" id="AET4Gv20067600.27">
    <property type="protein sequence ID" value="AET4Gv20067600.27"/>
    <property type="gene ID" value="AET4Gv20067600"/>
</dbReference>
<dbReference type="GO" id="GO:0034707">
    <property type="term" value="C:chloride channel complex"/>
    <property type="evidence" value="ECO:0007669"/>
    <property type="project" value="UniProtKB-KW"/>
</dbReference>
<keyword evidence="3" id="KW-0677">Repeat</keyword>
<keyword evidence="7" id="KW-0407">Ion channel</keyword>
<reference evidence="10" key="1">
    <citation type="journal article" date="2014" name="Science">
        <title>Ancient hybridizations among the ancestral genomes of bread wheat.</title>
        <authorList>
            <consortium name="International Wheat Genome Sequencing Consortium,"/>
            <person name="Marcussen T."/>
            <person name="Sandve S.R."/>
            <person name="Heier L."/>
            <person name="Spannagl M."/>
            <person name="Pfeifer M."/>
            <person name="Jakobsen K.S."/>
            <person name="Wulff B.B."/>
            <person name="Steuernagel B."/>
            <person name="Mayer K.F."/>
            <person name="Olsen O.A."/>
        </authorList>
    </citation>
    <scope>NUCLEOTIDE SEQUENCE [LARGE SCALE GENOMIC DNA]</scope>
    <source>
        <strain evidence="10">cv. AL8/78</strain>
    </source>
</reference>
<evidence type="ECO:0000313" key="10">
    <source>
        <dbReference type="Proteomes" id="UP000015105"/>
    </source>
</evidence>
<evidence type="ECO:0000256" key="4">
    <source>
        <dbReference type="ARBA" id="ARBA00022989"/>
    </source>
</evidence>
<organism evidence="9 10">
    <name type="scientific">Aegilops tauschii subsp. strangulata</name>
    <name type="common">Goatgrass</name>
    <dbReference type="NCBI Taxonomy" id="200361"/>
    <lineage>
        <taxon>Eukaryota</taxon>
        <taxon>Viridiplantae</taxon>
        <taxon>Streptophyta</taxon>
        <taxon>Embryophyta</taxon>
        <taxon>Tracheophyta</taxon>
        <taxon>Spermatophyta</taxon>
        <taxon>Magnoliopsida</taxon>
        <taxon>Liliopsida</taxon>
        <taxon>Poales</taxon>
        <taxon>Poaceae</taxon>
        <taxon>BOP clade</taxon>
        <taxon>Pooideae</taxon>
        <taxon>Triticodae</taxon>
        <taxon>Triticeae</taxon>
        <taxon>Triticinae</taxon>
        <taxon>Aegilops</taxon>
    </lineage>
</organism>
<keyword evidence="6 8" id="KW-0472">Membrane</keyword>
<proteinExistence type="predicted"/>
<feature type="transmembrane region" description="Helical" evidence="8">
    <location>
        <begin position="87"/>
        <end position="107"/>
    </location>
</feature>
<keyword evidence="7" id="KW-0869">Chloride channel</keyword>
<feature type="transmembrane region" description="Helical" evidence="8">
    <location>
        <begin position="35"/>
        <end position="54"/>
    </location>
</feature>
<dbReference type="InterPro" id="IPR051280">
    <property type="entry name" value="Cl-channel/antiporter"/>
</dbReference>
<dbReference type="PANTHER" id="PTHR11689:SF136">
    <property type="entry name" value="H(+)_CL(-) EXCHANGE TRANSPORTER 7"/>
    <property type="match status" value="1"/>
</dbReference>
<dbReference type="SUPFAM" id="SSF81340">
    <property type="entry name" value="Clc chloride channel"/>
    <property type="match status" value="1"/>
</dbReference>
<evidence type="ECO:0000256" key="7">
    <source>
        <dbReference type="ARBA" id="ARBA00023173"/>
    </source>
</evidence>
<evidence type="ECO:0000313" key="9">
    <source>
        <dbReference type="EnsemblPlants" id="AET4Gv20067600.27"/>
    </source>
</evidence>
<reference evidence="9" key="4">
    <citation type="submission" date="2019-03" db="UniProtKB">
        <authorList>
            <consortium name="EnsemblPlants"/>
        </authorList>
    </citation>
    <scope>IDENTIFICATION</scope>
</reference>
<accession>A0A453H4W0</accession>
<dbReference type="InterPro" id="IPR014743">
    <property type="entry name" value="Cl-channel_core"/>
</dbReference>
<keyword evidence="7" id="KW-0813">Transport</keyword>
<evidence type="ECO:0000256" key="5">
    <source>
        <dbReference type="ARBA" id="ARBA00023122"/>
    </source>
</evidence>
<keyword evidence="7" id="KW-0868">Chloride</keyword>
<reference evidence="10" key="2">
    <citation type="journal article" date="2017" name="Nat. Plants">
        <title>The Aegilops tauschii genome reveals multiple impacts of transposons.</title>
        <authorList>
            <person name="Zhao G."/>
            <person name="Zou C."/>
            <person name="Li K."/>
            <person name="Wang K."/>
            <person name="Li T."/>
            <person name="Gao L."/>
            <person name="Zhang X."/>
            <person name="Wang H."/>
            <person name="Yang Z."/>
            <person name="Liu X."/>
            <person name="Jiang W."/>
            <person name="Mao L."/>
            <person name="Kong X."/>
            <person name="Jiao Y."/>
            <person name="Jia J."/>
        </authorList>
    </citation>
    <scope>NUCLEOTIDE SEQUENCE [LARGE SCALE GENOMIC DNA]</scope>
    <source>
        <strain evidence="10">cv. AL8/78</strain>
    </source>
</reference>
<dbReference type="Proteomes" id="UP000015105">
    <property type="component" value="Chromosome 4D"/>
</dbReference>
<comment type="subcellular location">
    <subcellularLocation>
        <location evidence="1">Membrane</location>
        <topology evidence="1">Multi-pass membrane protein</topology>
    </subcellularLocation>
</comment>
<reference evidence="9" key="5">
    <citation type="journal article" date="2021" name="G3 (Bethesda)">
        <title>Aegilops tauschii genome assembly Aet v5.0 features greater sequence contiguity and improved annotation.</title>
        <authorList>
            <person name="Wang L."/>
            <person name="Zhu T."/>
            <person name="Rodriguez J.C."/>
            <person name="Deal K.R."/>
            <person name="Dubcovsky J."/>
            <person name="McGuire P.E."/>
            <person name="Lux T."/>
            <person name="Spannagl M."/>
            <person name="Mayer K.F.X."/>
            <person name="Baldrich P."/>
            <person name="Meyers B.C."/>
            <person name="Huo N."/>
            <person name="Gu Y.Q."/>
            <person name="Zhou H."/>
            <person name="Devos K.M."/>
            <person name="Bennetzen J.L."/>
            <person name="Unver T."/>
            <person name="Budak H."/>
            <person name="Gulick P.J."/>
            <person name="Galiba G."/>
            <person name="Kalapos B."/>
            <person name="Nelson D.R."/>
            <person name="Li P."/>
            <person name="You F.M."/>
            <person name="Luo M.C."/>
            <person name="Dvorak J."/>
        </authorList>
    </citation>
    <scope>NUCLEOTIDE SEQUENCE [LARGE SCALE GENOMIC DNA]</scope>
    <source>
        <strain evidence="9">cv. AL8/78</strain>
    </source>
</reference>
<dbReference type="Gene3D" id="1.10.3080.10">
    <property type="entry name" value="Clc chloride channel"/>
    <property type="match status" value="1"/>
</dbReference>
<evidence type="ECO:0000256" key="3">
    <source>
        <dbReference type="ARBA" id="ARBA00022737"/>
    </source>
</evidence>
<evidence type="ECO:0000256" key="2">
    <source>
        <dbReference type="ARBA" id="ARBA00022692"/>
    </source>
</evidence>
<evidence type="ECO:0000256" key="6">
    <source>
        <dbReference type="ARBA" id="ARBA00023136"/>
    </source>
</evidence>
<keyword evidence="5" id="KW-0129">CBS domain</keyword>
<dbReference type="Pfam" id="PF00654">
    <property type="entry name" value="Voltage_CLC"/>
    <property type="match status" value="1"/>
</dbReference>
<dbReference type="PRINTS" id="PR01120">
    <property type="entry name" value="CLCHANNELPLT"/>
</dbReference>
<dbReference type="PANTHER" id="PTHR11689">
    <property type="entry name" value="CHLORIDE CHANNEL PROTEIN CLC FAMILY MEMBER"/>
    <property type="match status" value="1"/>
</dbReference>
<sequence length="253" mass="28085">VTCGCAAGVAAAFRAPVGGVLFALEEVTSWWRSHLMWRVFFTSAVVAVVVRSAMNWCDSGKCGHFGAGGFIIWDISGGQEDYSYQELLPVAIIGVIGGLLGALFNQLTLYITKWRRTYLHKKGKRVQIFEACLISLITSTVSFVLPLLRKCSPCPELETNSGIQCPHPPGTDGNFVNFYCSKDNEYNDLATIFFNSQVRICLKSFSFHGPYSMSQYSITFSCRMMQYAICSVQKHSMSTAHKALSRSWSCFTP</sequence>